<evidence type="ECO:0000313" key="2">
    <source>
        <dbReference type="EMBL" id="RIA45501.1"/>
    </source>
</evidence>
<proteinExistence type="predicted"/>
<evidence type="ECO:0000256" key="1">
    <source>
        <dbReference type="ARBA" id="ARBA00022679"/>
    </source>
</evidence>
<dbReference type="AlphaFoldDB" id="A0A397PIK7"/>
<keyword evidence="3" id="KW-1185">Reference proteome</keyword>
<protein>
    <submittedName>
        <fullName evidence="2">3-oxoadipate CoA-transferase alpha subunit</fullName>
    </submittedName>
</protein>
<dbReference type="Gene3D" id="3.40.1080.10">
    <property type="entry name" value="Glutaconate Coenzyme A-transferase"/>
    <property type="match status" value="1"/>
</dbReference>
<dbReference type="InterPro" id="IPR012792">
    <property type="entry name" value="3-oxoacid_CoA-transf_A"/>
</dbReference>
<dbReference type="Proteomes" id="UP000266568">
    <property type="component" value="Unassembled WGS sequence"/>
</dbReference>
<keyword evidence="1 2" id="KW-0808">Transferase</keyword>
<comment type="caution">
    <text evidence="2">The sequence shown here is derived from an EMBL/GenBank/DDBJ whole genome shotgun (WGS) entry which is preliminary data.</text>
</comment>
<organism evidence="2 3">
    <name type="scientific">Hephaestia caeni</name>
    <dbReference type="NCBI Taxonomy" id="645617"/>
    <lineage>
        <taxon>Bacteria</taxon>
        <taxon>Pseudomonadati</taxon>
        <taxon>Pseudomonadota</taxon>
        <taxon>Alphaproteobacteria</taxon>
        <taxon>Sphingomonadales</taxon>
        <taxon>Sphingomonadaceae</taxon>
        <taxon>Hephaestia</taxon>
    </lineage>
</organism>
<accession>A0A397PIK7</accession>
<dbReference type="NCBIfam" id="TIGR02429">
    <property type="entry name" value="pcaI_scoA_fam"/>
    <property type="match status" value="1"/>
</dbReference>
<dbReference type="InterPro" id="IPR004165">
    <property type="entry name" value="CoA_trans_fam_I"/>
</dbReference>
<dbReference type="EMBL" id="QXDC01000002">
    <property type="protein sequence ID" value="RIA45501.1"/>
    <property type="molecule type" value="Genomic_DNA"/>
</dbReference>
<evidence type="ECO:0000313" key="3">
    <source>
        <dbReference type="Proteomes" id="UP000266568"/>
    </source>
</evidence>
<dbReference type="SMART" id="SM00882">
    <property type="entry name" value="CoA_trans"/>
    <property type="match status" value="1"/>
</dbReference>
<name>A0A397PIK7_9SPHN</name>
<dbReference type="SUPFAM" id="SSF100950">
    <property type="entry name" value="NagB/RpiA/CoA transferase-like"/>
    <property type="match status" value="1"/>
</dbReference>
<reference evidence="2 3" key="1">
    <citation type="submission" date="2018-08" db="EMBL/GenBank/DDBJ databases">
        <title>Genomic Encyclopedia of Type Strains, Phase IV (KMG-IV): sequencing the most valuable type-strain genomes for metagenomic binning, comparative biology and taxonomic classification.</title>
        <authorList>
            <person name="Goeker M."/>
        </authorList>
    </citation>
    <scope>NUCLEOTIDE SEQUENCE [LARGE SCALE GENOMIC DNA]</scope>
    <source>
        <strain evidence="2 3">DSM 25527</strain>
    </source>
</reference>
<dbReference type="GO" id="GO:0008410">
    <property type="term" value="F:CoA-transferase activity"/>
    <property type="evidence" value="ECO:0007669"/>
    <property type="project" value="InterPro"/>
</dbReference>
<sequence length="253" mass="26449">MLAQCGGYVPLGYRGAGCMTVSAGATDLPPSIGRARFCTDIGEALAGVRDAMSVMIGGFGAVGQPDALIEGLIDTGVTDLTIIANNAGAGRIGLARLLELGRVRRVICSYPRSPGSVVFEELYEAGNIELEIVPQGTLSERMRAAGAGIPAFFTPTAAGTSIAEGKEVRRFNGRECILETALHADLALIEAWHADAAGNLTYRASGRNFNPVMATAAELVVAQVHHVERNGFLNPEAVVTPGLFVDRIIEIGA</sequence>
<dbReference type="InterPro" id="IPR037171">
    <property type="entry name" value="NagB/RpiA_transferase-like"/>
</dbReference>
<dbReference type="PANTHER" id="PTHR13707:SF60">
    <property type="entry name" value="ACETATE COA-TRANSFERASE SUBUNIT ALPHA"/>
    <property type="match status" value="1"/>
</dbReference>
<dbReference type="PANTHER" id="PTHR13707">
    <property type="entry name" value="KETOACID-COENZYME A TRANSFERASE"/>
    <property type="match status" value="1"/>
</dbReference>
<gene>
    <name evidence="2" type="ORF">DFR49_0020</name>
</gene>
<dbReference type="Pfam" id="PF01144">
    <property type="entry name" value="CoA_trans"/>
    <property type="match status" value="1"/>
</dbReference>